<dbReference type="EMBL" id="BRPL01000002">
    <property type="protein sequence ID" value="GLB46182.1"/>
    <property type="molecule type" value="Genomic_DNA"/>
</dbReference>
<sequence>MKNGMLKDLLHLHNLIKNNYENEKYEEFGNWYSNRKNLANKKYYHRNDEQESDAKK</sequence>
<evidence type="ECO:0000313" key="2">
    <source>
        <dbReference type="Proteomes" id="UP001144204"/>
    </source>
</evidence>
<dbReference type="AlphaFoldDB" id="A0A9W6AZJ1"/>
<dbReference type="RefSeq" id="WP_286135640.1">
    <property type="nucleotide sequence ID" value="NZ_BRPL01000002.1"/>
</dbReference>
<reference evidence="1" key="2">
    <citation type="journal article" date="2023" name="PLoS ONE">
        <title>Philodulcilactobacillus myokoensis gen. nov., sp. nov., a fructophilic, acidophilic, and agar-phobic lactic acid bacterium isolated from fermented vegetable extracts.</title>
        <authorList>
            <person name="Kouya T."/>
            <person name="Ishiyama Y."/>
            <person name="Ohashi S."/>
            <person name="Kumakubo R."/>
            <person name="Yamazaki T."/>
            <person name="Otaki T."/>
        </authorList>
    </citation>
    <scope>NUCLEOTIDE SEQUENCE</scope>
    <source>
        <strain evidence="1">WR16-4</strain>
    </source>
</reference>
<accession>A0A9W6AZJ1</accession>
<gene>
    <name evidence="1" type="ORF">WR164_01610</name>
</gene>
<name>A0A9W6AZJ1_9LACO</name>
<proteinExistence type="predicted"/>
<protein>
    <submittedName>
        <fullName evidence="1">Uncharacterized protein</fullName>
    </submittedName>
</protein>
<organism evidence="1 2">
    <name type="scientific">Philodulcilactobacillus myokoensis</name>
    <dbReference type="NCBI Taxonomy" id="2929573"/>
    <lineage>
        <taxon>Bacteria</taxon>
        <taxon>Bacillati</taxon>
        <taxon>Bacillota</taxon>
        <taxon>Bacilli</taxon>
        <taxon>Lactobacillales</taxon>
        <taxon>Lactobacillaceae</taxon>
        <taxon>Philodulcilactobacillus</taxon>
    </lineage>
</organism>
<reference evidence="1" key="1">
    <citation type="submission" date="2022-07" db="EMBL/GenBank/DDBJ databases">
        <authorList>
            <person name="Kouya T."/>
            <person name="Ishiyama Y."/>
        </authorList>
    </citation>
    <scope>NUCLEOTIDE SEQUENCE</scope>
    <source>
        <strain evidence="1">WR16-4</strain>
    </source>
</reference>
<keyword evidence="2" id="KW-1185">Reference proteome</keyword>
<comment type="caution">
    <text evidence="1">The sequence shown here is derived from an EMBL/GenBank/DDBJ whole genome shotgun (WGS) entry which is preliminary data.</text>
</comment>
<evidence type="ECO:0000313" key="1">
    <source>
        <dbReference type="EMBL" id="GLB46182.1"/>
    </source>
</evidence>
<dbReference type="Proteomes" id="UP001144204">
    <property type="component" value="Unassembled WGS sequence"/>
</dbReference>